<feature type="region of interest" description="Disordered" evidence="1">
    <location>
        <begin position="1"/>
        <end position="40"/>
    </location>
</feature>
<dbReference type="EMBL" id="WIXO01000001">
    <property type="protein sequence ID" value="MTE20326.1"/>
    <property type="molecule type" value="Genomic_DNA"/>
</dbReference>
<dbReference type="AlphaFoldDB" id="A0A6G2BDW9"/>
<reference evidence="2 3" key="1">
    <citation type="submission" date="2019-11" db="EMBL/GenBank/DDBJ databases">
        <authorList>
            <person name="Yuan L."/>
        </authorList>
    </citation>
    <scope>NUCLEOTIDE SEQUENCE [LARGE SCALE GENOMIC DNA]</scope>
    <source>
        <strain evidence="2 3">TRM43335</strain>
    </source>
</reference>
<evidence type="ECO:0000256" key="1">
    <source>
        <dbReference type="SAM" id="MobiDB-lite"/>
    </source>
</evidence>
<keyword evidence="3" id="KW-1185">Reference proteome</keyword>
<feature type="compositionally biased region" description="Low complexity" evidence="1">
    <location>
        <begin position="23"/>
        <end position="40"/>
    </location>
</feature>
<feature type="region of interest" description="Disordered" evidence="1">
    <location>
        <begin position="53"/>
        <end position="89"/>
    </location>
</feature>
<proteinExistence type="predicted"/>
<evidence type="ECO:0000313" key="2">
    <source>
        <dbReference type="EMBL" id="MTE20326.1"/>
    </source>
</evidence>
<gene>
    <name evidence="2" type="ORF">F0L17_14655</name>
</gene>
<evidence type="ECO:0000313" key="3">
    <source>
        <dbReference type="Proteomes" id="UP000473014"/>
    </source>
</evidence>
<dbReference type="Proteomes" id="UP000473014">
    <property type="component" value="Unassembled WGS sequence"/>
</dbReference>
<sequence length="89" mass="9130">MTPAKPLPERLAAEEIPDGTFGGPRPTRTGPWPFTPTSPAHAAANLADLAAALTNPKPDTEGRLMQPALTTPAPTPQPPTTPATEEAAA</sequence>
<organism evidence="2 3">
    <name type="scientific">Streptomyces taklimakanensis</name>
    <dbReference type="NCBI Taxonomy" id="2569853"/>
    <lineage>
        <taxon>Bacteria</taxon>
        <taxon>Bacillati</taxon>
        <taxon>Actinomycetota</taxon>
        <taxon>Actinomycetes</taxon>
        <taxon>Kitasatosporales</taxon>
        <taxon>Streptomycetaceae</taxon>
        <taxon>Streptomyces</taxon>
    </lineage>
</organism>
<protein>
    <submittedName>
        <fullName evidence="2">Uncharacterized protein</fullName>
    </submittedName>
</protein>
<comment type="caution">
    <text evidence="2">The sequence shown here is derived from an EMBL/GenBank/DDBJ whole genome shotgun (WGS) entry which is preliminary data.</text>
</comment>
<dbReference type="RefSeq" id="WP_155071434.1">
    <property type="nucleotide sequence ID" value="NZ_WIXO01000001.1"/>
</dbReference>
<accession>A0A6G2BDW9</accession>
<name>A0A6G2BDW9_9ACTN</name>